<proteinExistence type="predicted"/>
<sequence length="166" mass="19279">MTNKRSKFERNQPAIRRSIISSLGRKGGILHGARAQNAQLPRFLEKKTKDYDIFVRMPEKRAIALENKLDKLFRGDFFRVKKGKSKILPVSKVISNVTDKSIVDFARPNRQVPTKVISGIKVATLRDQKQRALVNLTDPQARFRRDKDLDLLRRINVFEKIRGRRL</sequence>
<comment type="caution">
    <text evidence="1">The sequence shown here is derived from an EMBL/GenBank/DDBJ whole genome shotgun (WGS) entry which is preliminary data.</text>
</comment>
<name>A0A0F9MTL3_9ZZZZ</name>
<gene>
    <name evidence="1" type="ORF">LCGC14_1344490</name>
</gene>
<evidence type="ECO:0000313" key="1">
    <source>
        <dbReference type="EMBL" id="KKM79980.1"/>
    </source>
</evidence>
<dbReference type="EMBL" id="LAZR01008254">
    <property type="protein sequence ID" value="KKM79980.1"/>
    <property type="molecule type" value="Genomic_DNA"/>
</dbReference>
<accession>A0A0F9MTL3</accession>
<dbReference type="AlphaFoldDB" id="A0A0F9MTL3"/>
<protein>
    <submittedName>
        <fullName evidence="1">Uncharacterized protein</fullName>
    </submittedName>
</protein>
<reference evidence="1" key="1">
    <citation type="journal article" date="2015" name="Nature">
        <title>Complex archaea that bridge the gap between prokaryotes and eukaryotes.</title>
        <authorList>
            <person name="Spang A."/>
            <person name="Saw J.H."/>
            <person name="Jorgensen S.L."/>
            <person name="Zaremba-Niedzwiedzka K."/>
            <person name="Martijn J."/>
            <person name="Lind A.E."/>
            <person name="van Eijk R."/>
            <person name="Schleper C."/>
            <person name="Guy L."/>
            <person name="Ettema T.J."/>
        </authorList>
    </citation>
    <scope>NUCLEOTIDE SEQUENCE</scope>
</reference>
<organism evidence="1">
    <name type="scientific">marine sediment metagenome</name>
    <dbReference type="NCBI Taxonomy" id="412755"/>
    <lineage>
        <taxon>unclassified sequences</taxon>
        <taxon>metagenomes</taxon>
        <taxon>ecological metagenomes</taxon>
    </lineage>
</organism>